<sequence>MPALAAQKLLILRTLVETAPDAALRSLELALASAGGQGALATVRAMVEDETADRYVRNTILSPIAPLCQPRAEDLPQFPRRALALLWKALKVEAPRQVAEGAARCNPWDLDNGAPDVFNELCKMAARGLRAAERPEYAAIADMCDADELADYLDLSVIVRNALPRLSEWVSRMSGERAAAARLAYRDACAISDDAGPRMFEMLAAHLPEPWRILRVISAVMDRPNDRYLASSEVKEFGERMLADIEASIEQVRSFDLSGGEAAGREAAQAAQRIANQLTEFEQAVDVAKDGPWGKRIAKFKQAAAQAAETRMNAADKELGLALPLRPISMMGKMGGGKGVPKLEEAPDDALVRRATAALVFVEDLRPCAAQAGYGASRTKVLEKLNQRLDQYIEDSLYVARTAEGGDPQIARAYLEIAARYIAHTRDEKTAEIVRRRAVAAMAA</sequence>
<reference evidence="1 2" key="1">
    <citation type="submission" date="2020-11" db="EMBL/GenBank/DDBJ databases">
        <title>genome sequence of strain KACC 18849.</title>
        <authorList>
            <person name="Gao J."/>
            <person name="Zhang X."/>
        </authorList>
    </citation>
    <scope>NUCLEOTIDE SEQUENCE [LARGE SCALE GENOMIC DNA]</scope>
    <source>
        <strain evidence="1 2">KACC 18849</strain>
    </source>
</reference>
<comment type="caution">
    <text evidence="1">The sequence shown here is derived from an EMBL/GenBank/DDBJ whole genome shotgun (WGS) entry which is preliminary data.</text>
</comment>
<gene>
    <name evidence="1" type="ORF">I4Q42_19290</name>
</gene>
<name>A0ABS0T1R8_9CAUL</name>
<dbReference type="EMBL" id="JADWOX010000016">
    <property type="protein sequence ID" value="MBI1685819.1"/>
    <property type="molecule type" value="Genomic_DNA"/>
</dbReference>
<proteinExistence type="predicted"/>
<accession>A0ABS0T1R8</accession>
<keyword evidence="2" id="KW-1185">Reference proteome</keyword>
<evidence type="ECO:0000313" key="1">
    <source>
        <dbReference type="EMBL" id="MBI1685819.1"/>
    </source>
</evidence>
<dbReference type="Proteomes" id="UP000639859">
    <property type="component" value="Unassembled WGS sequence"/>
</dbReference>
<dbReference type="RefSeq" id="WP_198577722.1">
    <property type="nucleotide sequence ID" value="NZ_JADWOX010000016.1"/>
</dbReference>
<evidence type="ECO:0000313" key="2">
    <source>
        <dbReference type="Proteomes" id="UP000639859"/>
    </source>
</evidence>
<organism evidence="1 2">
    <name type="scientific">Caulobacter hibisci</name>
    <dbReference type="NCBI Taxonomy" id="2035993"/>
    <lineage>
        <taxon>Bacteria</taxon>
        <taxon>Pseudomonadati</taxon>
        <taxon>Pseudomonadota</taxon>
        <taxon>Alphaproteobacteria</taxon>
        <taxon>Caulobacterales</taxon>
        <taxon>Caulobacteraceae</taxon>
        <taxon>Caulobacter</taxon>
    </lineage>
</organism>
<protein>
    <submittedName>
        <fullName evidence="1">Uncharacterized protein</fullName>
    </submittedName>
</protein>